<feature type="region of interest" description="Disordered" evidence="1">
    <location>
        <begin position="1"/>
        <end position="34"/>
    </location>
</feature>
<keyword evidence="3" id="KW-1185">Reference proteome</keyword>
<dbReference type="Proteomes" id="UP000479190">
    <property type="component" value="Unassembled WGS sequence"/>
</dbReference>
<dbReference type="EMBL" id="CADCXV010000740">
    <property type="protein sequence ID" value="CAB0034379.1"/>
    <property type="molecule type" value="Genomic_DNA"/>
</dbReference>
<sequence length="51" mass="5832">MARLRTTISTKFRESNDTRRTSHRASTAYTRERPTVDPYVKARLVGHAAVV</sequence>
<feature type="compositionally biased region" description="Polar residues" evidence="1">
    <location>
        <begin position="1"/>
        <end position="10"/>
    </location>
</feature>
<feature type="compositionally biased region" description="Basic and acidic residues" evidence="1">
    <location>
        <begin position="11"/>
        <end position="20"/>
    </location>
</feature>
<protein>
    <submittedName>
        <fullName evidence="2">Uncharacterized protein</fullName>
    </submittedName>
</protein>
<name>A0A6H5IFB8_9HYME</name>
<proteinExistence type="predicted"/>
<accession>A0A6H5IFB8</accession>
<reference evidence="2 3" key="1">
    <citation type="submission" date="2020-02" db="EMBL/GenBank/DDBJ databases">
        <authorList>
            <person name="Ferguson B K."/>
        </authorList>
    </citation>
    <scope>NUCLEOTIDE SEQUENCE [LARGE SCALE GENOMIC DNA]</scope>
</reference>
<organism evidence="2 3">
    <name type="scientific">Trichogramma brassicae</name>
    <dbReference type="NCBI Taxonomy" id="86971"/>
    <lineage>
        <taxon>Eukaryota</taxon>
        <taxon>Metazoa</taxon>
        <taxon>Ecdysozoa</taxon>
        <taxon>Arthropoda</taxon>
        <taxon>Hexapoda</taxon>
        <taxon>Insecta</taxon>
        <taxon>Pterygota</taxon>
        <taxon>Neoptera</taxon>
        <taxon>Endopterygota</taxon>
        <taxon>Hymenoptera</taxon>
        <taxon>Apocrita</taxon>
        <taxon>Proctotrupomorpha</taxon>
        <taxon>Chalcidoidea</taxon>
        <taxon>Trichogrammatidae</taxon>
        <taxon>Trichogramma</taxon>
    </lineage>
</organism>
<gene>
    <name evidence="2" type="ORF">TBRA_LOCUS6277</name>
</gene>
<evidence type="ECO:0000313" key="2">
    <source>
        <dbReference type="EMBL" id="CAB0034379.1"/>
    </source>
</evidence>
<evidence type="ECO:0000313" key="3">
    <source>
        <dbReference type="Proteomes" id="UP000479190"/>
    </source>
</evidence>
<evidence type="ECO:0000256" key="1">
    <source>
        <dbReference type="SAM" id="MobiDB-lite"/>
    </source>
</evidence>
<dbReference type="AlphaFoldDB" id="A0A6H5IFB8"/>